<protein>
    <submittedName>
        <fullName evidence="3">Uncharacterized protein</fullName>
    </submittedName>
</protein>
<dbReference type="EMBL" id="BAAFGZ010000037">
    <property type="protein sequence ID" value="GAB0133193.1"/>
    <property type="molecule type" value="Genomic_DNA"/>
</dbReference>
<keyword evidence="2" id="KW-1133">Transmembrane helix</keyword>
<feature type="compositionally biased region" description="Basic residues" evidence="1">
    <location>
        <begin position="38"/>
        <end position="47"/>
    </location>
</feature>
<reference evidence="4" key="1">
    <citation type="submission" date="2024-06" db="EMBL/GenBank/DDBJ databases">
        <title>Draft Genome Sequences of Epichloe bromicola Strains Isolated from Elymus ciliaris.</title>
        <authorList>
            <consortium name="Epichloe bromicola genome sequencing consortium"/>
            <person name="Miura A."/>
            <person name="Imano S."/>
            <person name="Ashida A."/>
            <person name="Sato I."/>
            <person name="Chiba S."/>
            <person name="Tanaka A."/>
            <person name="Camagna M."/>
            <person name="Takemoto D."/>
        </authorList>
    </citation>
    <scope>NUCLEOTIDE SEQUENCE [LARGE SCALE GENOMIC DNA]</scope>
    <source>
        <strain evidence="4">DP</strain>
    </source>
</reference>
<evidence type="ECO:0000256" key="2">
    <source>
        <dbReference type="SAM" id="Phobius"/>
    </source>
</evidence>
<dbReference type="Proteomes" id="UP001562357">
    <property type="component" value="Unassembled WGS sequence"/>
</dbReference>
<keyword evidence="2" id="KW-0812">Transmembrane</keyword>
<proteinExistence type="predicted"/>
<gene>
    <name evidence="3" type="primary">g1606</name>
    <name evidence="3" type="ORF">EsDP_00001606</name>
</gene>
<evidence type="ECO:0000313" key="4">
    <source>
        <dbReference type="Proteomes" id="UP001562357"/>
    </source>
</evidence>
<keyword evidence="2" id="KW-0472">Membrane</keyword>
<evidence type="ECO:0000256" key="1">
    <source>
        <dbReference type="SAM" id="MobiDB-lite"/>
    </source>
</evidence>
<keyword evidence="4" id="KW-1185">Reference proteome</keyword>
<name>A0ABQ0CIC5_9HYPO</name>
<comment type="caution">
    <text evidence="3">The sequence shown here is derived from an EMBL/GenBank/DDBJ whole genome shotgun (WGS) entry which is preliminary data.</text>
</comment>
<sequence length="339" mass="37948">MPTPNNGVDLAKQASPSSRPSSRHQIKRSLTEFASPGKLHRRPHPHRRQESQHEDREKPPLSSAIAAAQIRNPLDAPVSTWASPFMTPGGSRRARILVPKENGHGESRKKREASLLLEQEKASLRTDGLKQSLIELNSFATSMTKRLDDTYYSVLEKMSTLQNTVAALRDLAQSSHDICETFDKHARDLESDIIRQLSTAGNFEEQQRKIAALQKRIYEARGRTSALATRVDVVQKCVERWEQADRQWQEKTLKRLKIIWSATTIVALIVVAFVIGVNYASTTRGGEGGPVDWNTAASPNIPPWLTSRRNDSVEEESGSTLLWKAPLGDAEQLRGFDEL</sequence>
<organism evidence="3 4">
    <name type="scientific">Epichloe bromicola</name>
    <dbReference type="NCBI Taxonomy" id="79588"/>
    <lineage>
        <taxon>Eukaryota</taxon>
        <taxon>Fungi</taxon>
        <taxon>Dikarya</taxon>
        <taxon>Ascomycota</taxon>
        <taxon>Pezizomycotina</taxon>
        <taxon>Sordariomycetes</taxon>
        <taxon>Hypocreomycetidae</taxon>
        <taxon>Hypocreales</taxon>
        <taxon>Clavicipitaceae</taxon>
        <taxon>Epichloe</taxon>
    </lineage>
</organism>
<feature type="compositionally biased region" description="Basic and acidic residues" evidence="1">
    <location>
        <begin position="48"/>
        <end position="59"/>
    </location>
</feature>
<accession>A0ABQ0CIC5</accession>
<feature type="transmembrane region" description="Helical" evidence="2">
    <location>
        <begin position="258"/>
        <end position="280"/>
    </location>
</feature>
<feature type="region of interest" description="Disordered" evidence="1">
    <location>
        <begin position="1"/>
        <end position="62"/>
    </location>
</feature>
<evidence type="ECO:0000313" key="3">
    <source>
        <dbReference type="EMBL" id="GAB0133193.1"/>
    </source>
</evidence>